<dbReference type="AlphaFoldDB" id="A0A6V2MY50"/>
<evidence type="ECO:0000256" key="5">
    <source>
        <dbReference type="ARBA" id="ARBA00023242"/>
    </source>
</evidence>
<dbReference type="SUPFAM" id="SSF52949">
    <property type="entry name" value="Macro domain-like"/>
    <property type="match status" value="1"/>
</dbReference>
<evidence type="ECO:0000313" key="6">
    <source>
        <dbReference type="EMBL" id="CAE0534216.1"/>
    </source>
</evidence>
<name>A0A6V2MY50_EMIHU</name>
<dbReference type="PANTHER" id="PTHR47157:SF1">
    <property type="entry name" value="CHROMODOMAIN-HELICASE-DNA-BINDING PROTEIN 1-LIKE"/>
    <property type="match status" value="1"/>
</dbReference>
<dbReference type="InterPro" id="IPR043472">
    <property type="entry name" value="Macro_dom-like"/>
</dbReference>
<dbReference type="PANTHER" id="PTHR47157">
    <property type="entry name" value="CHROMODOMAIN-HELICASE-DNA-BINDING PROTEIN 1-LIKE"/>
    <property type="match status" value="1"/>
</dbReference>
<dbReference type="GO" id="GO:0006338">
    <property type="term" value="P:chromatin remodeling"/>
    <property type="evidence" value="ECO:0007669"/>
    <property type="project" value="InterPro"/>
</dbReference>
<comment type="similarity">
    <text evidence="2">Belongs to the SNF2/RAD54 helicase family.</text>
</comment>
<gene>
    <name evidence="6" type="ORF">EHUX00137_LOCUS7533</name>
</gene>
<evidence type="ECO:0000256" key="3">
    <source>
        <dbReference type="ARBA" id="ARBA00022741"/>
    </source>
</evidence>
<dbReference type="Gene3D" id="3.40.220.10">
    <property type="entry name" value="Leucine Aminopeptidase, subunit E, domain 1"/>
    <property type="match status" value="1"/>
</dbReference>
<accession>A0A6V2MY50</accession>
<evidence type="ECO:0000256" key="2">
    <source>
        <dbReference type="ARBA" id="ARBA00007025"/>
    </source>
</evidence>
<evidence type="ECO:0000256" key="4">
    <source>
        <dbReference type="ARBA" id="ARBA00022840"/>
    </source>
</evidence>
<dbReference type="GO" id="GO:0005524">
    <property type="term" value="F:ATP binding"/>
    <property type="evidence" value="ECO:0007669"/>
    <property type="project" value="UniProtKB-KW"/>
</dbReference>
<protein>
    <recommendedName>
        <fullName evidence="7">Macro domain-containing protein</fullName>
    </recommendedName>
</protein>
<dbReference type="EMBL" id="HBIR01010575">
    <property type="protein sequence ID" value="CAE0534216.1"/>
    <property type="molecule type" value="Transcribed_RNA"/>
</dbReference>
<dbReference type="GO" id="GO:0003678">
    <property type="term" value="F:DNA helicase activity"/>
    <property type="evidence" value="ECO:0007669"/>
    <property type="project" value="InterPro"/>
</dbReference>
<organism evidence="6">
    <name type="scientific">Emiliania huxleyi</name>
    <name type="common">Coccolithophore</name>
    <name type="synonym">Pontosphaera huxleyi</name>
    <dbReference type="NCBI Taxonomy" id="2903"/>
    <lineage>
        <taxon>Eukaryota</taxon>
        <taxon>Haptista</taxon>
        <taxon>Haptophyta</taxon>
        <taxon>Prymnesiophyceae</taxon>
        <taxon>Isochrysidales</taxon>
        <taxon>Noelaerhabdaceae</taxon>
        <taxon>Emiliania</taxon>
    </lineage>
</organism>
<sequence>MRGGGGGGERIVLVFADASGRWPGKGFFRSVSALSGKPQAAYEAAHENGDLSLGDAHLVECGSGLAVCLLVVLKRDKRAPHGTPPDLCAASLDAALARLAPVAARRGASLHSPRLPSGGGGGAWYSVERLLRKHAAVQTTVYYFKR</sequence>
<comment type="subcellular location">
    <subcellularLocation>
        <location evidence="1">Nucleus</location>
    </subcellularLocation>
</comment>
<evidence type="ECO:0008006" key="7">
    <source>
        <dbReference type="Google" id="ProtNLM"/>
    </source>
</evidence>
<reference evidence="6" key="1">
    <citation type="submission" date="2021-01" db="EMBL/GenBank/DDBJ databases">
        <authorList>
            <person name="Corre E."/>
            <person name="Pelletier E."/>
            <person name="Niang G."/>
            <person name="Scheremetjew M."/>
            <person name="Finn R."/>
            <person name="Kale V."/>
            <person name="Holt S."/>
            <person name="Cochrane G."/>
            <person name="Meng A."/>
            <person name="Brown T."/>
            <person name="Cohen L."/>
        </authorList>
    </citation>
    <scope>NUCLEOTIDE SEQUENCE</scope>
    <source>
        <strain evidence="6">379</strain>
    </source>
</reference>
<keyword evidence="4" id="KW-0067">ATP-binding</keyword>
<proteinExistence type="inferred from homology"/>
<evidence type="ECO:0000256" key="1">
    <source>
        <dbReference type="ARBA" id="ARBA00004123"/>
    </source>
</evidence>
<dbReference type="GO" id="GO:0005634">
    <property type="term" value="C:nucleus"/>
    <property type="evidence" value="ECO:0007669"/>
    <property type="project" value="UniProtKB-SubCell"/>
</dbReference>
<dbReference type="InterPro" id="IPR031053">
    <property type="entry name" value="ALC1"/>
</dbReference>
<keyword evidence="3" id="KW-0547">Nucleotide-binding</keyword>
<keyword evidence="5" id="KW-0539">Nucleus</keyword>
<dbReference type="GO" id="GO:0006281">
    <property type="term" value="P:DNA repair"/>
    <property type="evidence" value="ECO:0007669"/>
    <property type="project" value="InterPro"/>
</dbReference>